<gene>
    <name evidence="2" type="ORF">BRM3_06925</name>
</gene>
<dbReference type="SUPFAM" id="SSF51735">
    <property type="entry name" value="NAD(P)-binding Rossmann-fold domains"/>
    <property type="match status" value="1"/>
</dbReference>
<dbReference type="EMBL" id="CP107020">
    <property type="protein sequence ID" value="UYG18125.1"/>
    <property type="molecule type" value="Genomic_DNA"/>
</dbReference>
<dbReference type="InterPro" id="IPR036291">
    <property type="entry name" value="NAD(P)-bd_dom_sf"/>
</dbReference>
<name>A0ABY6G4I5_9MICO</name>
<dbReference type="PANTHER" id="PTHR15020:SF50">
    <property type="entry name" value="UPF0659 PROTEIN YMR090W"/>
    <property type="match status" value="1"/>
</dbReference>
<dbReference type="Proteomes" id="UP001164305">
    <property type="component" value="Chromosome"/>
</dbReference>
<evidence type="ECO:0000259" key="1">
    <source>
        <dbReference type="Pfam" id="PF13460"/>
    </source>
</evidence>
<dbReference type="Pfam" id="PF13460">
    <property type="entry name" value="NAD_binding_10"/>
    <property type="match status" value="1"/>
</dbReference>
<accession>A0ABY6G4I5</accession>
<protein>
    <submittedName>
        <fullName evidence="2">NAD(P)H-binding protein</fullName>
    </submittedName>
</protein>
<reference evidence="2" key="1">
    <citation type="submission" date="2022-10" db="EMBL/GenBank/DDBJ databases">
        <title>Whole-Genome Sequencing of Brachybacterium huguangmaarense BRM-3, Isolated from Betula schmidtii.</title>
        <authorList>
            <person name="Haam D."/>
        </authorList>
    </citation>
    <scope>NUCLEOTIDE SEQUENCE</scope>
    <source>
        <strain evidence="2">BRM-3</strain>
    </source>
</reference>
<feature type="domain" description="NAD(P)-binding" evidence="1">
    <location>
        <begin position="17"/>
        <end position="134"/>
    </location>
</feature>
<sequence>MLSALGAPYGRRPIDVYSRGTSAIVAAMRERARGRRLVVVSSGLTYAPPRGNLAADLLLFPLLRHVVGRTLYRDMRAMEEELRDAPDIAWTIMRPGRLIDAEAVSAYRLDRDHPSQGWTTRPDLAAAMVAQLESQDDVHAAVAPTTDRRARR</sequence>
<proteinExistence type="predicted"/>
<keyword evidence="3" id="KW-1185">Reference proteome</keyword>
<dbReference type="InterPro" id="IPR016040">
    <property type="entry name" value="NAD(P)-bd_dom"/>
</dbReference>
<evidence type="ECO:0000313" key="2">
    <source>
        <dbReference type="EMBL" id="UYG18125.1"/>
    </source>
</evidence>
<dbReference type="PANTHER" id="PTHR15020">
    <property type="entry name" value="FLAVIN REDUCTASE-RELATED"/>
    <property type="match status" value="1"/>
</dbReference>
<dbReference type="Gene3D" id="3.40.50.720">
    <property type="entry name" value="NAD(P)-binding Rossmann-like Domain"/>
    <property type="match status" value="1"/>
</dbReference>
<organism evidence="2 3">
    <name type="scientific">Brachybacterium huguangmaarense</name>
    <dbReference type="NCBI Taxonomy" id="1652028"/>
    <lineage>
        <taxon>Bacteria</taxon>
        <taxon>Bacillati</taxon>
        <taxon>Actinomycetota</taxon>
        <taxon>Actinomycetes</taxon>
        <taxon>Micrococcales</taxon>
        <taxon>Dermabacteraceae</taxon>
        <taxon>Brachybacterium</taxon>
    </lineage>
</organism>
<evidence type="ECO:0000313" key="3">
    <source>
        <dbReference type="Proteomes" id="UP001164305"/>
    </source>
</evidence>